<evidence type="ECO:0000259" key="5">
    <source>
        <dbReference type="Pfam" id="PF25876"/>
    </source>
</evidence>
<evidence type="ECO:0000256" key="4">
    <source>
        <dbReference type="SAM" id="Phobius"/>
    </source>
</evidence>
<accession>A0A6B2QZ14</accession>
<dbReference type="Pfam" id="PF25917">
    <property type="entry name" value="BSH_RND"/>
    <property type="match status" value="1"/>
</dbReference>
<dbReference type="GO" id="GO:0030313">
    <property type="term" value="C:cell envelope"/>
    <property type="evidence" value="ECO:0007669"/>
    <property type="project" value="UniProtKB-SubCell"/>
</dbReference>
<dbReference type="PANTHER" id="PTHR30158">
    <property type="entry name" value="ACRA/E-RELATED COMPONENT OF DRUG EFFLUX TRANSPORTER"/>
    <property type="match status" value="1"/>
</dbReference>
<dbReference type="InterPro" id="IPR058625">
    <property type="entry name" value="MdtA-like_BSH"/>
</dbReference>
<organism evidence="9">
    <name type="scientific">Sheuella amnicola</name>
    <dbReference type="NCBI Taxonomy" id="2707330"/>
    <lineage>
        <taxon>Bacteria</taxon>
        <taxon>Pseudomonadati</taxon>
        <taxon>Pseudomonadota</taxon>
        <taxon>Betaproteobacteria</taxon>
        <taxon>Burkholderiales</taxon>
        <taxon>Alcaligenaceae</taxon>
        <taxon>Sheuella</taxon>
    </lineage>
</organism>
<reference evidence="9" key="1">
    <citation type="submission" date="2020-02" db="EMBL/GenBank/DDBJ databases">
        <authorList>
            <person name="Chen W.-M."/>
        </authorList>
    </citation>
    <scope>NUCLEOTIDE SEQUENCE</scope>
    <source>
        <strain evidence="9">NBD-18</strain>
    </source>
</reference>
<dbReference type="InterPro" id="IPR058626">
    <property type="entry name" value="MdtA-like_b-barrel"/>
</dbReference>
<dbReference type="InterPro" id="IPR058627">
    <property type="entry name" value="MdtA-like_C"/>
</dbReference>
<evidence type="ECO:0000256" key="1">
    <source>
        <dbReference type="ARBA" id="ARBA00004196"/>
    </source>
</evidence>
<dbReference type="PANTHER" id="PTHR30158:SF3">
    <property type="entry name" value="MULTIDRUG EFFLUX PUMP SUBUNIT ACRA-RELATED"/>
    <property type="match status" value="1"/>
</dbReference>
<feature type="region of interest" description="Disordered" evidence="3">
    <location>
        <begin position="371"/>
        <end position="391"/>
    </location>
</feature>
<evidence type="ECO:0000259" key="6">
    <source>
        <dbReference type="Pfam" id="PF25917"/>
    </source>
</evidence>
<dbReference type="Gene3D" id="2.40.50.100">
    <property type="match status" value="1"/>
</dbReference>
<dbReference type="RefSeq" id="WP_163655255.1">
    <property type="nucleotide sequence ID" value="NZ_JAAGRN010000007.1"/>
</dbReference>
<dbReference type="Gene3D" id="1.10.287.470">
    <property type="entry name" value="Helix hairpin bin"/>
    <property type="match status" value="1"/>
</dbReference>
<dbReference type="Gene3D" id="2.40.30.170">
    <property type="match status" value="1"/>
</dbReference>
<comment type="caution">
    <text evidence="9">The sequence shown here is derived from an EMBL/GenBank/DDBJ whole genome shotgun (WGS) entry which is preliminary data.</text>
</comment>
<dbReference type="GO" id="GO:0046677">
    <property type="term" value="P:response to antibiotic"/>
    <property type="evidence" value="ECO:0007669"/>
    <property type="project" value="TreeGrafter"/>
</dbReference>
<dbReference type="InterPro" id="IPR058624">
    <property type="entry name" value="MdtA-like_HH"/>
</dbReference>
<feature type="domain" description="Multidrug resistance protein MdtA-like alpha-helical hairpin" evidence="5">
    <location>
        <begin position="118"/>
        <end position="174"/>
    </location>
</feature>
<evidence type="ECO:0000256" key="2">
    <source>
        <dbReference type="ARBA" id="ARBA00009477"/>
    </source>
</evidence>
<name>A0A6B2QZ14_9BURK</name>
<dbReference type="Pfam" id="PF25876">
    <property type="entry name" value="HH_MFP_RND"/>
    <property type="match status" value="1"/>
</dbReference>
<proteinExistence type="inferred from homology"/>
<comment type="similarity">
    <text evidence="2">Belongs to the membrane fusion protein (MFP) (TC 8.A.1) family.</text>
</comment>
<dbReference type="NCBIfam" id="TIGR01730">
    <property type="entry name" value="RND_mfp"/>
    <property type="match status" value="1"/>
</dbReference>
<dbReference type="GO" id="GO:0022857">
    <property type="term" value="F:transmembrane transporter activity"/>
    <property type="evidence" value="ECO:0007669"/>
    <property type="project" value="InterPro"/>
</dbReference>
<dbReference type="Gene3D" id="2.40.420.20">
    <property type="match status" value="1"/>
</dbReference>
<dbReference type="SUPFAM" id="SSF111369">
    <property type="entry name" value="HlyD-like secretion proteins"/>
    <property type="match status" value="1"/>
</dbReference>
<feature type="domain" description="Multidrug resistance protein MdtA-like C-terminal permuted SH3" evidence="8">
    <location>
        <begin position="300"/>
        <end position="359"/>
    </location>
</feature>
<dbReference type="AlphaFoldDB" id="A0A6B2QZ14"/>
<evidence type="ECO:0000259" key="8">
    <source>
        <dbReference type="Pfam" id="PF25967"/>
    </source>
</evidence>
<feature type="domain" description="Multidrug resistance protein MdtA-like beta-barrel" evidence="7">
    <location>
        <begin position="212"/>
        <end position="296"/>
    </location>
</feature>
<gene>
    <name evidence="9" type="ORF">G3I67_10895</name>
</gene>
<dbReference type="Pfam" id="PF25967">
    <property type="entry name" value="RND-MFP_C"/>
    <property type="match status" value="1"/>
</dbReference>
<dbReference type="InterPro" id="IPR006143">
    <property type="entry name" value="RND_pump_MFP"/>
</dbReference>
<dbReference type="Pfam" id="PF25944">
    <property type="entry name" value="Beta-barrel_RND"/>
    <property type="match status" value="1"/>
</dbReference>
<keyword evidence="4" id="KW-0472">Membrane</keyword>
<protein>
    <submittedName>
        <fullName evidence="9">Efflux RND transporter periplasmic adaptor subunit</fullName>
    </submittedName>
</protein>
<evidence type="ECO:0000256" key="3">
    <source>
        <dbReference type="SAM" id="MobiDB-lite"/>
    </source>
</evidence>
<feature type="transmembrane region" description="Helical" evidence="4">
    <location>
        <begin position="20"/>
        <end position="38"/>
    </location>
</feature>
<comment type="subcellular location">
    <subcellularLocation>
        <location evidence="1">Cell envelope</location>
    </subcellularLocation>
</comment>
<keyword evidence="4" id="KW-0812">Transmembrane</keyword>
<feature type="domain" description="Multidrug resistance protein MdtA-like barrel-sandwich hybrid" evidence="6">
    <location>
        <begin position="80"/>
        <end position="204"/>
    </location>
</feature>
<dbReference type="GO" id="GO:0005886">
    <property type="term" value="C:plasma membrane"/>
    <property type="evidence" value="ECO:0007669"/>
    <property type="project" value="TreeGrafter"/>
</dbReference>
<dbReference type="EMBL" id="JAAGRN010000007">
    <property type="protein sequence ID" value="NDY83740.1"/>
    <property type="molecule type" value="Genomic_DNA"/>
</dbReference>
<sequence>MFSSVRKVADSGGNVLLRSFFSVFGVASVLLSGLLLVSPSRAQGNAGKPPALPVSVIEVSSVTLPNILEVTAQAEGAKETEVRSRVGGILIKRLYEEGAWVKEGQPLFQIDPEPFKITLEEAQAKAKQTAREAARLKMLFAQQAVSRKEYDDATTANEIAQANLKTARLNLKWSTVTAPMSGVSGRAQRSEGNLITTTSDGSLLTSIYEINPIWVRFGLSSSETARLPGGRLNPEQTSQVEIYLPNGKLYPYPGKLNFLSTFIDQKLGTQQFRAEFPNPDQQILPGQFLKVRLTTGKQENVYLVPQAAVIQSERGFMVWKLDADNKVVPAPLQMGMWHGKNWIVLSGLKAGDRVVIDNIIKIRPGTTVTPTVVPLEPAAKGSDQQKNGKEG</sequence>
<keyword evidence="4" id="KW-1133">Transmembrane helix</keyword>
<evidence type="ECO:0000313" key="9">
    <source>
        <dbReference type="EMBL" id="NDY83740.1"/>
    </source>
</evidence>
<evidence type="ECO:0000259" key="7">
    <source>
        <dbReference type="Pfam" id="PF25944"/>
    </source>
</evidence>